<dbReference type="InterPro" id="IPR011853">
    <property type="entry name" value="TRAP_DctM-Dct_fused"/>
</dbReference>
<dbReference type="Proteomes" id="UP000239430">
    <property type="component" value="Unassembled WGS sequence"/>
</dbReference>
<feature type="domain" description="TRAP C4-dicarboxylate transport system permease DctM subunit" evidence="2">
    <location>
        <begin position="126"/>
        <end position="556"/>
    </location>
</feature>
<gene>
    <name evidence="3" type="primary">siaT_10</name>
    <name evidence="3" type="ORF">MOST_29230</name>
</gene>
<keyword evidence="4" id="KW-1185">Reference proteome</keyword>
<feature type="transmembrane region" description="Helical" evidence="1">
    <location>
        <begin position="21"/>
        <end position="41"/>
    </location>
</feature>
<feature type="transmembrane region" description="Helical" evidence="1">
    <location>
        <begin position="472"/>
        <end position="491"/>
    </location>
</feature>
<evidence type="ECO:0000256" key="1">
    <source>
        <dbReference type="SAM" id="Phobius"/>
    </source>
</evidence>
<keyword evidence="1" id="KW-0812">Transmembrane</keyword>
<feature type="transmembrane region" description="Helical" evidence="1">
    <location>
        <begin position="598"/>
        <end position="627"/>
    </location>
</feature>
<keyword evidence="1" id="KW-1133">Transmembrane helix</keyword>
<feature type="transmembrane region" description="Helical" evidence="1">
    <location>
        <begin position="350"/>
        <end position="369"/>
    </location>
</feature>
<sequence length="649" mass="68418">MKDKPKAKAQEDKDIIITKRDLAGPISFAAMVIAIIGALYHLYVAGFGSTSAMILRSFHWTFISALAFLLYPANKKSPRNKPTLLDIFLAVVSLIVGLYVVFNWQTVAENGGFTTSRDTFMGVIEIVLVLEASRRVVGLPLAILAGVFLAYGFAGPYMPSILAHKGYDLEAVTRTLYMSTDGIFGMPIGISASYVVLFVLFGAFLQASGGGKFFTDLAFGLVGRAVGGPAKAAVVSSSLMGTMSGAAVANVVTTGTFTIPLMKRTGYPPYVAGAIEAVASTGGQFVPPVMGAAAFMIAEIVGVPYGKVALAAIIPSLLYYVYLYQCVHLEAKKAGLSGLSKDQIPSIKEAILEGGHLAIPLAVLIVLIIKGYSPGKVVFWSIVLLVVVSMLRKSTRMNVKDMLNAMENGIQNAIPVASACAAAGIITGIISLTGVGLRFSSILISLSGNSVFLMLVLTMVASIILGMGLPTSAAYVILAVLTAPALIKLGVDPLAAHFFIFFFGCISTITPPVALSAYAGAGIAGADPMKTGFTAFRLGLVGYLVPFIGVFHPAILMKGEPWQVLLFTLQGLVAIISLTYGIEGFINRRLNSVERLLFVVAAALILVRIDLVLLNSVGIAIFIILLYRNRAVQNLSALASGHTDLGKNG</sequence>
<organism evidence="3 4">
    <name type="scientific">Neomoorella stamsii</name>
    <dbReference type="NCBI Taxonomy" id="1266720"/>
    <lineage>
        <taxon>Bacteria</taxon>
        <taxon>Bacillati</taxon>
        <taxon>Bacillota</taxon>
        <taxon>Clostridia</taxon>
        <taxon>Neomoorellales</taxon>
        <taxon>Neomoorellaceae</taxon>
        <taxon>Neomoorella</taxon>
    </lineage>
</organism>
<feature type="transmembrane region" description="Helical" evidence="1">
    <location>
        <begin position="375"/>
        <end position="392"/>
    </location>
</feature>
<evidence type="ECO:0000259" key="2">
    <source>
        <dbReference type="Pfam" id="PF06808"/>
    </source>
</evidence>
<proteinExistence type="predicted"/>
<dbReference type="NCBIfam" id="TIGR02123">
    <property type="entry name" value="TRAP_fused"/>
    <property type="match status" value="1"/>
</dbReference>
<dbReference type="PANTHER" id="PTHR43849:SF2">
    <property type="entry name" value="BLL3936 PROTEIN"/>
    <property type="match status" value="1"/>
</dbReference>
<feature type="transmembrane region" description="Helical" evidence="1">
    <location>
        <begin position="413"/>
        <end position="436"/>
    </location>
</feature>
<feature type="transmembrane region" description="Helical" evidence="1">
    <location>
        <begin position="308"/>
        <end position="329"/>
    </location>
</feature>
<feature type="transmembrane region" description="Helical" evidence="1">
    <location>
        <begin position="53"/>
        <end position="71"/>
    </location>
</feature>
<feature type="transmembrane region" description="Helical" evidence="1">
    <location>
        <begin position="497"/>
        <end position="523"/>
    </location>
</feature>
<evidence type="ECO:0000313" key="3">
    <source>
        <dbReference type="EMBL" id="PRR70046.1"/>
    </source>
</evidence>
<keyword evidence="1" id="KW-0472">Membrane</keyword>
<dbReference type="AlphaFoldDB" id="A0A9X7P531"/>
<dbReference type="Pfam" id="PF06808">
    <property type="entry name" value="DctM"/>
    <property type="match status" value="1"/>
</dbReference>
<reference evidence="3 4" key="1">
    <citation type="submission" date="2018-03" db="EMBL/GenBank/DDBJ databases">
        <title>Genome sequence of Moorella stamsii DSM 26217.</title>
        <authorList>
            <person name="Poehlein A."/>
            <person name="Daniel R."/>
        </authorList>
    </citation>
    <scope>NUCLEOTIDE SEQUENCE [LARGE SCALE GENOMIC DNA]</scope>
    <source>
        <strain evidence="4">DSM 26217</strain>
    </source>
</reference>
<feature type="transmembrane region" description="Helical" evidence="1">
    <location>
        <begin position="183"/>
        <end position="205"/>
    </location>
</feature>
<feature type="transmembrane region" description="Helical" evidence="1">
    <location>
        <begin position="442"/>
        <end position="465"/>
    </location>
</feature>
<feature type="transmembrane region" description="Helical" evidence="1">
    <location>
        <begin position="83"/>
        <end position="102"/>
    </location>
</feature>
<comment type="caution">
    <text evidence="3">The sequence shown here is derived from an EMBL/GenBank/DDBJ whole genome shotgun (WGS) entry which is preliminary data.</text>
</comment>
<feature type="transmembrane region" description="Helical" evidence="1">
    <location>
        <begin position="137"/>
        <end position="162"/>
    </location>
</feature>
<dbReference type="InterPro" id="IPR010656">
    <property type="entry name" value="DctM"/>
</dbReference>
<evidence type="ECO:0000313" key="4">
    <source>
        <dbReference type="Proteomes" id="UP000239430"/>
    </source>
</evidence>
<protein>
    <submittedName>
        <fullName evidence="3">Sialic acid TRAP transporter permease protein SiaT</fullName>
    </submittedName>
</protein>
<accession>A0A9X7P531</accession>
<name>A0A9X7P531_9FIRM</name>
<dbReference type="PANTHER" id="PTHR43849">
    <property type="entry name" value="BLL3936 PROTEIN"/>
    <property type="match status" value="1"/>
</dbReference>
<dbReference type="RefSeq" id="WP_054937455.1">
    <property type="nucleotide sequence ID" value="NZ_PVXL01000067.1"/>
</dbReference>
<feature type="transmembrane region" description="Helical" evidence="1">
    <location>
        <begin position="535"/>
        <end position="556"/>
    </location>
</feature>
<dbReference type="EMBL" id="PVXL01000067">
    <property type="protein sequence ID" value="PRR70046.1"/>
    <property type="molecule type" value="Genomic_DNA"/>
</dbReference>
<feature type="transmembrane region" description="Helical" evidence="1">
    <location>
        <begin position="562"/>
        <end position="586"/>
    </location>
</feature>